<evidence type="ECO:0000259" key="1">
    <source>
        <dbReference type="Pfam" id="PF13472"/>
    </source>
</evidence>
<feature type="domain" description="SGNH hydrolase-type esterase" evidence="1">
    <location>
        <begin position="107"/>
        <end position="329"/>
    </location>
</feature>
<reference evidence="2 3" key="1">
    <citation type="journal article" date="2009" name="Int. J. Syst. Evol. Microbiol.">
        <title>Paenibacillus contaminans sp. nov., isolated from a contaminated laboratory plate.</title>
        <authorList>
            <person name="Chou J.H."/>
            <person name="Lee J.H."/>
            <person name="Lin M.C."/>
            <person name="Chang P.S."/>
            <person name="Arun A.B."/>
            <person name="Young C.C."/>
            <person name="Chen W.M."/>
        </authorList>
    </citation>
    <scope>NUCLEOTIDE SEQUENCE [LARGE SCALE GENOMIC DNA]</scope>
    <source>
        <strain evidence="2 3">CKOBP-6</strain>
    </source>
</reference>
<gene>
    <name evidence="2" type="ORF">DQG23_21710</name>
</gene>
<evidence type="ECO:0000313" key="3">
    <source>
        <dbReference type="Proteomes" id="UP000250369"/>
    </source>
</evidence>
<comment type="caution">
    <text evidence="2">The sequence shown here is derived from an EMBL/GenBank/DDBJ whole genome shotgun (WGS) entry which is preliminary data.</text>
</comment>
<dbReference type="EMBL" id="QMFB01000013">
    <property type="protein sequence ID" value="RAV19159.1"/>
    <property type="molecule type" value="Genomic_DNA"/>
</dbReference>
<dbReference type="CDD" id="cd00229">
    <property type="entry name" value="SGNH_hydrolase"/>
    <property type="match status" value="1"/>
</dbReference>
<dbReference type="Proteomes" id="UP000250369">
    <property type="component" value="Unassembled WGS sequence"/>
</dbReference>
<proteinExistence type="predicted"/>
<protein>
    <recommendedName>
        <fullName evidence="1">SGNH hydrolase-type esterase domain-containing protein</fullName>
    </recommendedName>
</protein>
<name>A0A329MGX9_9BACL</name>
<keyword evidence="3" id="KW-1185">Reference proteome</keyword>
<dbReference type="AlphaFoldDB" id="A0A329MGX9"/>
<evidence type="ECO:0000313" key="2">
    <source>
        <dbReference type="EMBL" id="RAV19159.1"/>
    </source>
</evidence>
<dbReference type="SUPFAM" id="SSF52266">
    <property type="entry name" value="SGNH hydrolase"/>
    <property type="match status" value="1"/>
</dbReference>
<dbReference type="Gene3D" id="3.40.50.1110">
    <property type="entry name" value="SGNH hydrolase"/>
    <property type="match status" value="1"/>
</dbReference>
<dbReference type="Pfam" id="PF13472">
    <property type="entry name" value="Lipase_GDSL_2"/>
    <property type="match status" value="1"/>
</dbReference>
<dbReference type="InterPro" id="IPR013830">
    <property type="entry name" value="SGNH_hydro"/>
</dbReference>
<organism evidence="2 3">
    <name type="scientific">Paenibacillus contaminans</name>
    <dbReference type="NCBI Taxonomy" id="450362"/>
    <lineage>
        <taxon>Bacteria</taxon>
        <taxon>Bacillati</taxon>
        <taxon>Bacillota</taxon>
        <taxon>Bacilli</taxon>
        <taxon>Bacillales</taxon>
        <taxon>Paenibacillaceae</taxon>
        <taxon>Paenibacillus</taxon>
    </lineage>
</organism>
<dbReference type="InterPro" id="IPR036514">
    <property type="entry name" value="SGNH_hydro_sf"/>
</dbReference>
<sequence>MEGVRMSTLRPYSLLLPASIPAFVGHEMNIYFDNLIPGDDGNYEFEVVCEIGRHQNERWTVVPEKEGLYALTIHLYSLDGERLASADSTVTVAKRTTENGPMRKALFIGDSTTAAGVFTEELLHLFDDDPLRLTLIGTQGTSPNVHEGRAGWKVESHFSMHESAFVIEGNFDFANYMQVNGFSGLNHVGIFLGINDVWHCKDDSSMQQLMDKEMPMLEEIVRQIRHYDAGIAIGIMLIIPPPRTQDGFGNSYGTKQTRRRYKRNVWMWNQELAGRFGNRHAESIELIPLHVNLDTVHNMPGVWEEANSRNSKQVWRQNDDVHPTVEGYRQIADTIYYWLRTL</sequence>
<accession>A0A329MGX9</accession>